<evidence type="ECO:0000313" key="2">
    <source>
        <dbReference type="Proteomes" id="UP000887577"/>
    </source>
</evidence>
<sequence>MDVDNDNESESVYQAENAEQYTLVEDKQKEYPKYVMVQFDKLMDLHTHCYRCGHRPKFGKPTVKFCGTAFKTKIWCNNCKDYVKWESQERVPERKMYVGNIEIASAVAAAPISLSLFLQFAQILNLAMFDRSTFYNYMPTFWTVICDAYDKMQQKVVKYIQDKDDDLHIAADGQYDSRGFSALQCCVTVMDAVSRLIIATVCLNKDKEKCASNNLEHRGLEKALNEVIGKGLHVISLTTDRRMQNKRSKDFQLWCQAFLNHLWYSVTAANGAGSLCQQYGVSALLHSIGIHEWTEGIFSEVLHDNQAAILGVDPDNILKNDPLDMPGKLIDELSFVEHLSCKHDDENTGRKTLLHPDSLSYRVLLKAFTNDGFLNDLERLSPKLATSALEGFHGLVSNIYRSKNHYLNLEGFTNRTKLAVLHYNNNVFDEISGKRKVVRETKMKAKHRGGDIVTKQLNLIIF</sequence>
<reference evidence="3" key="1">
    <citation type="submission" date="2022-11" db="UniProtKB">
        <authorList>
            <consortium name="WormBaseParasite"/>
        </authorList>
    </citation>
    <scope>IDENTIFICATION</scope>
</reference>
<dbReference type="AlphaFoldDB" id="A0A914Y8Z2"/>
<evidence type="ECO:0000313" key="3">
    <source>
        <dbReference type="WBParaSite" id="PSU_v2.g15739.t1"/>
    </source>
</evidence>
<dbReference type="Proteomes" id="UP000887577">
    <property type="component" value="Unplaced"/>
</dbReference>
<organism evidence="2 3">
    <name type="scientific">Panagrolaimus superbus</name>
    <dbReference type="NCBI Taxonomy" id="310955"/>
    <lineage>
        <taxon>Eukaryota</taxon>
        <taxon>Metazoa</taxon>
        <taxon>Ecdysozoa</taxon>
        <taxon>Nematoda</taxon>
        <taxon>Chromadorea</taxon>
        <taxon>Rhabditida</taxon>
        <taxon>Tylenchina</taxon>
        <taxon>Panagrolaimomorpha</taxon>
        <taxon>Panagrolaimoidea</taxon>
        <taxon>Panagrolaimidae</taxon>
        <taxon>Panagrolaimus</taxon>
    </lineage>
</organism>
<dbReference type="PANTHER" id="PTHR31751:SF42">
    <property type="entry name" value="PROTEIN CBG10204"/>
    <property type="match status" value="1"/>
</dbReference>
<proteinExistence type="predicted"/>
<keyword evidence="2" id="KW-1185">Reference proteome</keyword>
<accession>A0A914Y8Z2</accession>
<feature type="domain" description="Mutator-like transposase" evidence="1">
    <location>
        <begin position="40"/>
        <end position="213"/>
    </location>
</feature>
<dbReference type="InterPro" id="IPR049012">
    <property type="entry name" value="Mutator_transp_dom"/>
</dbReference>
<protein>
    <submittedName>
        <fullName evidence="3">Transposase</fullName>
    </submittedName>
</protein>
<dbReference type="WBParaSite" id="PSU_v2.g15739.t1">
    <property type="protein sequence ID" value="PSU_v2.g15739.t1"/>
    <property type="gene ID" value="PSU_v2.g15739"/>
</dbReference>
<evidence type="ECO:0000259" key="1">
    <source>
        <dbReference type="Pfam" id="PF20700"/>
    </source>
</evidence>
<dbReference type="PANTHER" id="PTHR31751">
    <property type="entry name" value="SI:CH211-108C17.2-RELATED-RELATED"/>
    <property type="match status" value="1"/>
</dbReference>
<name>A0A914Y8Z2_9BILA</name>
<dbReference type="Pfam" id="PF20700">
    <property type="entry name" value="Mutator"/>
    <property type="match status" value="1"/>
</dbReference>